<feature type="transmembrane region" description="Helical" evidence="1">
    <location>
        <begin position="18"/>
        <end position="38"/>
    </location>
</feature>
<keyword evidence="1" id="KW-0472">Membrane</keyword>
<keyword evidence="1" id="KW-0812">Transmembrane</keyword>
<feature type="transmembrane region" description="Helical" evidence="1">
    <location>
        <begin position="45"/>
        <end position="63"/>
    </location>
</feature>
<reference evidence="2 3" key="1">
    <citation type="submission" date="2018-07" db="EMBL/GenBank/DDBJ databases">
        <title>Genome analysis of Larkinella rosea.</title>
        <authorList>
            <person name="Zhou Z."/>
            <person name="Wang G."/>
        </authorList>
    </citation>
    <scope>NUCLEOTIDE SEQUENCE [LARGE SCALE GENOMIC DNA]</scope>
    <source>
        <strain evidence="3">zzj9</strain>
    </source>
</reference>
<keyword evidence="1" id="KW-1133">Transmembrane helix</keyword>
<evidence type="ECO:0000313" key="3">
    <source>
        <dbReference type="Proteomes" id="UP000253383"/>
    </source>
</evidence>
<sequence>MQYRTIYDIAAQGYEEWFWAYISAGFVAATLIVFLFFRSWKHRKILLFVTCGLSVVTFGIPFFDYNHLKSKLEAPDCLKVEGTVTGYWEKIWRDKDASNKWQNYHYESFMVDTVKFGYYIRGGGSAAGFQNNNAIRIPIRDGMHMRVHYYDEPVITNGTVNNRILKLEVAP</sequence>
<evidence type="ECO:0000313" key="2">
    <source>
        <dbReference type="EMBL" id="RCR67837.1"/>
    </source>
</evidence>
<comment type="caution">
    <text evidence="2">The sequence shown here is derived from an EMBL/GenBank/DDBJ whole genome shotgun (WGS) entry which is preliminary data.</text>
</comment>
<keyword evidence="3" id="KW-1185">Reference proteome</keyword>
<dbReference type="EMBL" id="QOWE01000016">
    <property type="protein sequence ID" value="RCR67837.1"/>
    <property type="molecule type" value="Genomic_DNA"/>
</dbReference>
<name>A0A368JJK7_9BACT</name>
<dbReference type="Proteomes" id="UP000253383">
    <property type="component" value="Unassembled WGS sequence"/>
</dbReference>
<accession>A0A368JJK7</accession>
<protein>
    <submittedName>
        <fullName evidence="2">Uncharacterized protein</fullName>
    </submittedName>
</protein>
<proteinExistence type="predicted"/>
<gene>
    <name evidence="2" type="ORF">DUE52_19100</name>
</gene>
<dbReference type="AlphaFoldDB" id="A0A368JJK7"/>
<evidence type="ECO:0000256" key="1">
    <source>
        <dbReference type="SAM" id="Phobius"/>
    </source>
</evidence>
<dbReference type="OrthoDB" id="946721at2"/>
<organism evidence="2 3">
    <name type="scientific">Larkinella punicea</name>
    <dbReference type="NCBI Taxonomy" id="2315727"/>
    <lineage>
        <taxon>Bacteria</taxon>
        <taxon>Pseudomonadati</taxon>
        <taxon>Bacteroidota</taxon>
        <taxon>Cytophagia</taxon>
        <taxon>Cytophagales</taxon>
        <taxon>Spirosomataceae</taxon>
        <taxon>Larkinella</taxon>
    </lineage>
</organism>
<dbReference type="RefSeq" id="WP_114407642.1">
    <property type="nucleotide sequence ID" value="NZ_QOWE01000016.1"/>
</dbReference>